<dbReference type="Proteomes" id="UP000826271">
    <property type="component" value="Unassembled WGS sequence"/>
</dbReference>
<proteinExistence type="predicted"/>
<accession>A0AAV6XIU3</accession>
<dbReference type="NCBIfam" id="TIGR00756">
    <property type="entry name" value="PPR"/>
    <property type="match status" value="1"/>
</dbReference>
<evidence type="ECO:0000313" key="3">
    <source>
        <dbReference type="EMBL" id="KAG8378975.1"/>
    </source>
</evidence>
<dbReference type="InterPro" id="IPR002885">
    <property type="entry name" value="PPR_rpt"/>
</dbReference>
<reference evidence="3" key="1">
    <citation type="submission" date="2019-10" db="EMBL/GenBank/DDBJ databases">
        <authorList>
            <person name="Zhang R."/>
            <person name="Pan Y."/>
            <person name="Wang J."/>
            <person name="Ma R."/>
            <person name="Yu S."/>
        </authorList>
    </citation>
    <scope>NUCLEOTIDE SEQUENCE</scope>
    <source>
        <strain evidence="3">LA-IB0</strain>
        <tissue evidence="3">Leaf</tissue>
    </source>
</reference>
<evidence type="ECO:0000256" key="2">
    <source>
        <dbReference type="PROSITE-ProRule" id="PRU00708"/>
    </source>
</evidence>
<dbReference type="PROSITE" id="PS51375">
    <property type="entry name" value="PPR"/>
    <property type="match status" value="2"/>
</dbReference>
<feature type="repeat" description="PPR" evidence="2">
    <location>
        <begin position="89"/>
        <end position="123"/>
    </location>
</feature>
<dbReference type="GO" id="GO:0003723">
    <property type="term" value="F:RNA binding"/>
    <property type="evidence" value="ECO:0007669"/>
    <property type="project" value="InterPro"/>
</dbReference>
<dbReference type="EMBL" id="WHWC01000007">
    <property type="protein sequence ID" value="KAG8378975.1"/>
    <property type="molecule type" value="Genomic_DNA"/>
</dbReference>
<dbReference type="PANTHER" id="PTHR47926">
    <property type="entry name" value="PENTATRICOPEPTIDE REPEAT-CONTAINING PROTEIN"/>
    <property type="match status" value="1"/>
</dbReference>
<dbReference type="Gene3D" id="1.25.40.10">
    <property type="entry name" value="Tetratricopeptide repeat domain"/>
    <property type="match status" value="2"/>
</dbReference>
<feature type="repeat" description="PPR" evidence="2">
    <location>
        <begin position="182"/>
        <end position="216"/>
    </location>
</feature>
<keyword evidence="1" id="KW-0677">Repeat</keyword>
<keyword evidence="4" id="KW-1185">Reference proteome</keyword>
<comment type="caution">
    <text evidence="3">The sequence shown here is derived from an EMBL/GenBank/DDBJ whole genome shotgun (WGS) entry which is preliminary data.</text>
</comment>
<organism evidence="3 4">
    <name type="scientific">Buddleja alternifolia</name>
    <dbReference type="NCBI Taxonomy" id="168488"/>
    <lineage>
        <taxon>Eukaryota</taxon>
        <taxon>Viridiplantae</taxon>
        <taxon>Streptophyta</taxon>
        <taxon>Embryophyta</taxon>
        <taxon>Tracheophyta</taxon>
        <taxon>Spermatophyta</taxon>
        <taxon>Magnoliopsida</taxon>
        <taxon>eudicotyledons</taxon>
        <taxon>Gunneridae</taxon>
        <taxon>Pentapetalae</taxon>
        <taxon>asterids</taxon>
        <taxon>lamiids</taxon>
        <taxon>Lamiales</taxon>
        <taxon>Scrophulariaceae</taxon>
        <taxon>Buddlejeae</taxon>
        <taxon>Buddleja</taxon>
    </lineage>
</organism>
<gene>
    <name evidence="3" type="ORF">BUALT_Bualt07G0040300</name>
</gene>
<dbReference type="FunFam" id="1.25.40.10:FF:000031">
    <property type="entry name" value="Pentatricopeptide repeat-containing protein mitochondrial"/>
    <property type="match status" value="1"/>
</dbReference>
<dbReference type="AlphaFoldDB" id="A0AAV6XIU3"/>
<evidence type="ECO:0000256" key="1">
    <source>
        <dbReference type="ARBA" id="ARBA00022737"/>
    </source>
</evidence>
<dbReference type="InterPro" id="IPR046960">
    <property type="entry name" value="PPR_At4g14850-like_plant"/>
</dbReference>
<evidence type="ECO:0000313" key="4">
    <source>
        <dbReference type="Proteomes" id="UP000826271"/>
    </source>
</evidence>
<name>A0AAV6XIU3_9LAMI</name>
<dbReference type="GO" id="GO:0009451">
    <property type="term" value="P:RNA modification"/>
    <property type="evidence" value="ECO:0007669"/>
    <property type="project" value="InterPro"/>
</dbReference>
<sequence length="251" mass="28229">MIRGSLKCWRAESTHFPKLEVLQLRFMGFLEEIPCGIGEIDTLRIIELLCCPSCVEESAVEIWEEQQSNGNEDFQLIINDVFDEMSDRDVFSWTSLLSAYAKSGNMCRAGRLFSEMPVRNDVSWAVMVSGFVSCGRNWIHTYIDKSCISETSNVRTAFIDMYAKCGRIDCAYRVFNKIPIRDVQNFTSMISGLSIHGLGEDAIRVVKQMLAENLNPNGIVVLGILNGCSHSGLVEQGSSIFYNMESLWSCT</sequence>
<protein>
    <recommendedName>
        <fullName evidence="5">Pentatricopeptide repeat-containing protein</fullName>
    </recommendedName>
</protein>
<dbReference type="PANTHER" id="PTHR47926:SF344">
    <property type="entry name" value="OS07G0636900 PROTEIN"/>
    <property type="match status" value="1"/>
</dbReference>
<evidence type="ECO:0008006" key="5">
    <source>
        <dbReference type="Google" id="ProtNLM"/>
    </source>
</evidence>
<dbReference type="Pfam" id="PF01535">
    <property type="entry name" value="PPR"/>
    <property type="match status" value="4"/>
</dbReference>
<dbReference type="InterPro" id="IPR011990">
    <property type="entry name" value="TPR-like_helical_dom_sf"/>
</dbReference>